<keyword evidence="2" id="KW-0732">Signal</keyword>
<feature type="chain" id="PRO_5038477977" evidence="2">
    <location>
        <begin position="18"/>
        <end position="238"/>
    </location>
</feature>
<organism evidence="4 5">
    <name type="scientific">Amycolatopsis mediterranei (strain U-32)</name>
    <dbReference type="NCBI Taxonomy" id="749927"/>
    <lineage>
        <taxon>Bacteria</taxon>
        <taxon>Bacillati</taxon>
        <taxon>Actinomycetota</taxon>
        <taxon>Actinomycetes</taxon>
        <taxon>Pseudonocardiales</taxon>
        <taxon>Pseudonocardiaceae</taxon>
        <taxon>Amycolatopsis</taxon>
    </lineage>
</organism>
<dbReference type="Gene3D" id="3.40.33.10">
    <property type="entry name" value="CAP"/>
    <property type="match status" value="1"/>
</dbReference>
<dbReference type="SUPFAM" id="SSF55797">
    <property type="entry name" value="PR-1-like"/>
    <property type="match status" value="1"/>
</dbReference>
<dbReference type="HOGENOM" id="CLU_048111_2_2_11"/>
<dbReference type="PANTHER" id="PTHR31157:SF1">
    <property type="entry name" value="SCP DOMAIN-CONTAINING PROTEIN"/>
    <property type="match status" value="1"/>
</dbReference>
<dbReference type="Proteomes" id="UP000000328">
    <property type="component" value="Chromosome"/>
</dbReference>
<evidence type="ECO:0000313" key="4">
    <source>
        <dbReference type="EMBL" id="ADJ50865.1"/>
    </source>
</evidence>
<dbReference type="Pfam" id="PF00188">
    <property type="entry name" value="CAP"/>
    <property type="match status" value="1"/>
</dbReference>
<feature type="signal peptide" evidence="2">
    <location>
        <begin position="1"/>
        <end position="17"/>
    </location>
</feature>
<evidence type="ECO:0000256" key="2">
    <source>
        <dbReference type="SAM" id="SignalP"/>
    </source>
</evidence>
<dbReference type="RefSeq" id="WP_013230884.1">
    <property type="nucleotide sequence ID" value="NC_014318.1"/>
</dbReference>
<feature type="compositionally biased region" description="Pro residues" evidence="1">
    <location>
        <begin position="92"/>
        <end position="108"/>
    </location>
</feature>
<gene>
    <name evidence="4" type="ordered locus">AMED_9176</name>
</gene>
<proteinExistence type="predicted"/>
<evidence type="ECO:0000313" key="5">
    <source>
        <dbReference type="Proteomes" id="UP000000328"/>
    </source>
</evidence>
<dbReference type="CDD" id="cd05379">
    <property type="entry name" value="CAP_bacterial"/>
    <property type="match status" value="1"/>
</dbReference>
<dbReference type="OrthoDB" id="8611574at2"/>
<reference evidence="4 5" key="1">
    <citation type="journal article" date="2010" name="Cell Res.">
        <title>Complete genome sequence of the rifamycin SV-producing Amycolatopsis mediterranei U32 revealed its genetic characteristics in phylogeny and metabolism.</title>
        <authorList>
            <person name="Zhao W."/>
            <person name="Zhong Y."/>
            <person name="Yuan H."/>
            <person name="Wang J."/>
            <person name="Zheng H."/>
            <person name="Wang Y."/>
            <person name="Cen X."/>
            <person name="Xu F."/>
            <person name="Bai J."/>
            <person name="Han X."/>
            <person name="Lu G."/>
            <person name="Zhu Y."/>
            <person name="Shao Z."/>
            <person name="Yan H."/>
            <person name="Li C."/>
            <person name="Peng N."/>
            <person name="Zhang Z."/>
            <person name="Zhang Y."/>
            <person name="Lin W."/>
            <person name="Fan Y."/>
            <person name="Qin Z."/>
            <person name="Hu Y."/>
            <person name="Zhu B."/>
            <person name="Wang S."/>
            <person name="Ding X."/>
            <person name="Zhao G.P."/>
        </authorList>
    </citation>
    <scope>NUCLEOTIDE SEQUENCE [LARGE SCALE GENOMIC DNA]</scope>
    <source>
        <strain evidence="5">U-32</strain>
    </source>
</reference>
<evidence type="ECO:0000256" key="1">
    <source>
        <dbReference type="SAM" id="MobiDB-lite"/>
    </source>
</evidence>
<accession>A0A0H3DJ53</accession>
<dbReference type="eggNOG" id="COG2340">
    <property type="taxonomic scope" value="Bacteria"/>
</dbReference>
<evidence type="ECO:0000259" key="3">
    <source>
        <dbReference type="Pfam" id="PF00188"/>
    </source>
</evidence>
<feature type="domain" description="SCP" evidence="3">
    <location>
        <begin position="125"/>
        <end position="236"/>
    </location>
</feature>
<name>A0A0H3DJ53_AMYMU</name>
<protein>
    <submittedName>
        <fullName evidence="4">SCP-like extracellular protein</fullName>
    </submittedName>
</protein>
<dbReference type="InterPro" id="IPR035940">
    <property type="entry name" value="CAP_sf"/>
</dbReference>
<dbReference type="AlphaFoldDB" id="A0A0H3DJ53"/>
<feature type="compositionally biased region" description="Low complexity" evidence="1">
    <location>
        <begin position="73"/>
        <end position="91"/>
    </location>
</feature>
<dbReference type="PANTHER" id="PTHR31157">
    <property type="entry name" value="SCP DOMAIN-CONTAINING PROTEIN"/>
    <property type="match status" value="1"/>
</dbReference>
<feature type="region of interest" description="Disordered" evidence="1">
    <location>
        <begin position="45"/>
        <end position="117"/>
    </location>
</feature>
<dbReference type="InterPro" id="IPR014044">
    <property type="entry name" value="CAP_dom"/>
</dbReference>
<sequence>MVMVSLSVLLGVFSAAAGTWMATAEGNTAELGAAALVLPNAPAGAGSGSGTDLAGGKVQTTTPGQPAAPTPSAPASTTSSAQPAPTETSPEQQPPPQPSTSEAPPPSSTKPAARVAPSTAAQVIALVNDERAKAGCDPLTEESHVTKAAQDYSDQMSAENFFSHTSPDGTTFDQRIKQAGYPKPGAENIARGQTSAAQVMDSWMNSEGHRANILNCSLKKIGVGVTTAGWYWVQDFGY</sequence>
<dbReference type="GeneID" id="92876773"/>
<dbReference type="PATRIC" id="fig|749927.5.peg.9523"/>
<dbReference type="EMBL" id="CP002000">
    <property type="protein sequence ID" value="ADJ50865.1"/>
    <property type="molecule type" value="Genomic_DNA"/>
</dbReference>
<dbReference type="KEGG" id="amd:AMED_9176"/>